<feature type="compositionally biased region" description="Basic and acidic residues" evidence="3">
    <location>
        <begin position="684"/>
        <end position="695"/>
    </location>
</feature>
<feature type="compositionally biased region" description="Low complexity" evidence="3">
    <location>
        <begin position="411"/>
        <end position="424"/>
    </location>
</feature>
<feature type="compositionally biased region" description="Polar residues" evidence="3">
    <location>
        <begin position="394"/>
        <end position="410"/>
    </location>
</feature>
<feature type="compositionally biased region" description="Basic and acidic residues" evidence="3">
    <location>
        <begin position="254"/>
        <end position="269"/>
    </location>
</feature>
<evidence type="ECO:0000313" key="5">
    <source>
        <dbReference type="Proteomes" id="UP000308802"/>
    </source>
</evidence>
<dbReference type="SUPFAM" id="SSF50978">
    <property type="entry name" value="WD40 repeat-like"/>
    <property type="match status" value="1"/>
</dbReference>
<evidence type="ECO:0008006" key="6">
    <source>
        <dbReference type="Google" id="ProtNLM"/>
    </source>
</evidence>
<gene>
    <name evidence="4" type="ORF">D6D19_05295</name>
</gene>
<accession>A0A4V4IRM1</accession>
<evidence type="ECO:0000256" key="2">
    <source>
        <dbReference type="ARBA" id="ARBA00022737"/>
    </source>
</evidence>
<dbReference type="GO" id="GO:0080008">
    <property type="term" value="C:Cul4-RING E3 ubiquitin ligase complex"/>
    <property type="evidence" value="ECO:0007669"/>
    <property type="project" value="TreeGrafter"/>
</dbReference>
<evidence type="ECO:0000256" key="3">
    <source>
        <dbReference type="SAM" id="MobiDB-lite"/>
    </source>
</evidence>
<keyword evidence="1" id="KW-0853">WD repeat</keyword>
<feature type="compositionally biased region" description="Low complexity" evidence="3">
    <location>
        <begin position="148"/>
        <end position="161"/>
    </location>
</feature>
<name>A0A4V4IRM1_AURPU</name>
<proteinExistence type="predicted"/>
<comment type="caution">
    <text evidence="4">The sequence shown here is derived from an EMBL/GenBank/DDBJ whole genome shotgun (WGS) entry which is preliminary data.</text>
</comment>
<feature type="region of interest" description="Disordered" evidence="3">
    <location>
        <begin position="95"/>
        <end position="277"/>
    </location>
</feature>
<feature type="compositionally biased region" description="Polar residues" evidence="3">
    <location>
        <begin position="293"/>
        <end position="308"/>
    </location>
</feature>
<feature type="compositionally biased region" description="Pro residues" evidence="3">
    <location>
        <begin position="183"/>
        <end position="209"/>
    </location>
</feature>
<dbReference type="Proteomes" id="UP000308802">
    <property type="component" value="Unassembled WGS sequence"/>
</dbReference>
<evidence type="ECO:0000313" key="4">
    <source>
        <dbReference type="EMBL" id="THW73867.1"/>
    </source>
</evidence>
<dbReference type="InterPro" id="IPR015943">
    <property type="entry name" value="WD40/YVTN_repeat-like_dom_sf"/>
</dbReference>
<evidence type="ECO:0000256" key="1">
    <source>
        <dbReference type="ARBA" id="ARBA00022574"/>
    </source>
</evidence>
<protein>
    <recommendedName>
        <fullName evidence="6">WD40 repeat-like protein</fullName>
    </recommendedName>
</protein>
<feature type="compositionally biased region" description="Basic and acidic residues" evidence="3">
    <location>
        <begin position="378"/>
        <end position="393"/>
    </location>
</feature>
<dbReference type="Gene3D" id="2.130.10.10">
    <property type="entry name" value="YVTN repeat-like/Quinoprotein amine dehydrogenase"/>
    <property type="match status" value="1"/>
</dbReference>
<dbReference type="InterPro" id="IPR052254">
    <property type="entry name" value="CUL4-DDB1_E3_ligase_receptor"/>
</dbReference>
<dbReference type="InterPro" id="IPR036322">
    <property type="entry name" value="WD40_repeat_dom_sf"/>
</dbReference>
<feature type="region of interest" description="Disordered" evidence="3">
    <location>
        <begin position="682"/>
        <end position="708"/>
    </location>
</feature>
<keyword evidence="2" id="KW-0677">Repeat</keyword>
<dbReference type="EMBL" id="QZAO01000155">
    <property type="protein sequence ID" value="THW73867.1"/>
    <property type="molecule type" value="Genomic_DNA"/>
</dbReference>
<organism evidence="4 5">
    <name type="scientific">Aureobasidium pullulans</name>
    <name type="common">Black yeast</name>
    <name type="synonym">Pullularia pullulans</name>
    <dbReference type="NCBI Taxonomy" id="5580"/>
    <lineage>
        <taxon>Eukaryota</taxon>
        <taxon>Fungi</taxon>
        <taxon>Dikarya</taxon>
        <taxon>Ascomycota</taxon>
        <taxon>Pezizomycotina</taxon>
        <taxon>Dothideomycetes</taxon>
        <taxon>Dothideomycetidae</taxon>
        <taxon>Dothideales</taxon>
        <taxon>Saccotheciaceae</taxon>
        <taxon>Aureobasidium</taxon>
    </lineage>
</organism>
<reference evidence="4 5" key="1">
    <citation type="submission" date="2018-10" db="EMBL/GenBank/DDBJ databases">
        <title>Fifty Aureobasidium pullulans genomes reveal a recombining polyextremotolerant generalist.</title>
        <authorList>
            <person name="Gostincar C."/>
            <person name="Turk M."/>
            <person name="Zajc J."/>
            <person name="Gunde-Cimerman N."/>
        </authorList>
    </citation>
    <scope>NUCLEOTIDE SEQUENCE [LARGE SCALE GENOMIC DNA]</scope>
    <source>
        <strain evidence="4 5">EXF-10659</strain>
    </source>
</reference>
<feature type="region of interest" description="Disordered" evidence="3">
    <location>
        <begin position="293"/>
        <end position="429"/>
    </location>
</feature>
<dbReference type="PANTHER" id="PTHR44472">
    <property type="entry name" value="DDB1- AND CUL4-ASSOCIATED FACTOR 4-RELATED"/>
    <property type="match status" value="1"/>
</dbReference>
<feature type="compositionally biased region" description="Basic and acidic residues" evidence="3">
    <location>
        <begin position="133"/>
        <end position="145"/>
    </location>
</feature>
<dbReference type="PANTHER" id="PTHR44472:SF1">
    <property type="entry name" value="DDB1 AND CUL4 ASSOCIATED FACTOR 4"/>
    <property type="match status" value="1"/>
</dbReference>
<sequence length="1093" mass="121043">MAASRPDRERERDLLRQIDACIDRMMLKTPDEPYVLSIPQDEPKYHHYSHHSSQMWRTGTPFHSDDDPNQQYQTFYYHEPLSDVFQLHRNSHYQKDNASVTSQTKEKESSAQSTPSMLPKKKISLAAYANKKTQPDNKDDIKDNKLPSSKTVSASTSSQSLKSRDSANLPRMLSPLQFTVRDPSPPKQAPPPQQPPQSLLPPRLSPTLPPTIIASLDAKPYQPVRRRHASKRLPSPRPPAPETARKQPPNIPKPETRDTPQEAESRSPRDSLIVKLKIPKGIRKNLCRVLQMKQQPHASLQTKPQSTIRVLRPDESPAEPQVPVQASKRPRPAEEDTTLPDSKRKKAVKSESGTKQESNTPMSVTPAISKDTPGARNSIKDLRTSAAMKRVESTDSMVNGTPQSSRQVNGVTRPSPSSSSRSTVESNAWNTEAARIGTLGRDLKHAVTALDTQKPNGSNNEPRSRDMAAVMSLESLLLFMLSFYCRDRMFASRDPPLPLEGKTTWLTIPGFVKFVRDRCQHISILDGVVCHLSVVCNAMIILRLSERAMTPDETHQFHTAASGGLKASKEGNARLPLTAMMTTFPKTWKKAMNNHGSAAGAEEDIKLGRYAGDFTLPLGLDTEPLIAVRVGYALLREWCTNKGLNFPHYLIMAQREIPGFYYDAEKGKYFQVQANHIAPQGAKYSHENVRKEKEQSRKRKRSAAMKQKREMQTVRRSRVLDSASAAGIGLWREQGRSHFANYEARIAAMAGQFQGYETLSLKSCESCGKRDNIHDFFIDDELDAILMALGSRNFGRVQFLGESQNAYDIAAFRSDISSVSISSSRTLVATSYDRQHPGNVFVAGMAGSIDMEGSPPILDSPAPCYSMLGGPETALWTASPCPAGATRDVIAIGSSEGVYMLDSRGDLLQHHRLREDVRSIDWLTPTVAVGGTKSSPVYLWDARAAGTSLRFKHTSGVTGVRSLGDGSRVLVSGFKGTSIYDTRMTSRPKGPHTPSPALLRMAPMKTEFPKVSMDVLTDAQLLATADDDNVIQLHSLSSGKLMGSLNGANPSKEKGRIHRMRFVHSPDDRPTLMVCQGSRLYEWSWGGALDDEG</sequence>
<dbReference type="AlphaFoldDB" id="A0A4V4IRM1"/>